<keyword evidence="2" id="KW-1185">Reference proteome</keyword>
<dbReference type="RefSeq" id="WP_200608838.1">
    <property type="nucleotide sequence ID" value="NZ_JAEHHL010000003.1"/>
</dbReference>
<gene>
    <name evidence="1" type="ORF">H0I76_07340</name>
</gene>
<protein>
    <submittedName>
        <fullName evidence="1">Uncharacterized protein</fullName>
    </submittedName>
</protein>
<evidence type="ECO:0000313" key="2">
    <source>
        <dbReference type="Proteomes" id="UP000655420"/>
    </source>
</evidence>
<name>A0A8J7SD43_9RHOB</name>
<accession>A0A8J7SD43</accession>
<evidence type="ECO:0000313" key="1">
    <source>
        <dbReference type="EMBL" id="MBK0398998.1"/>
    </source>
</evidence>
<sequence>MLREIEALETILGCCREGVPLPIDLQEWLGAALGRFLDHDCGNLDEAFGVAQDHGGVPWWMERAMWLRDAELRSLSAMLPPTMSTYHRAKRIWSMSERYASTAWPRDRLLPAMPRYYAGTPKQHLWTAFRSGAKMPVSERRLRTLLA</sequence>
<dbReference type="Proteomes" id="UP000655420">
    <property type="component" value="Unassembled WGS sequence"/>
</dbReference>
<dbReference type="EMBL" id="JAEHHL010000003">
    <property type="protein sequence ID" value="MBK0398998.1"/>
    <property type="molecule type" value="Genomic_DNA"/>
</dbReference>
<comment type="caution">
    <text evidence="1">The sequence shown here is derived from an EMBL/GenBank/DDBJ whole genome shotgun (WGS) entry which is preliminary data.</text>
</comment>
<reference evidence="1" key="1">
    <citation type="submission" date="2020-12" db="EMBL/GenBank/DDBJ databases">
        <title>Bacterial taxonomy.</title>
        <authorList>
            <person name="Pan X."/>
        </authorList>
    </citation>
    <scope>NUCLEOTIDE SEQUENCE</scope>
    <source>
        <strain evidence="1">M0105</strain>
    </source>
</reference>
<dbReference type="AlphaFoldDB" id="A0A8J7SD43"/>
<proteinExistence type="predicted"/>
<organism evidence="1 2">
    <name type="scientific">Thermohalobaculum xanthum</name>
    <dbReference type="NCBI Taxonomy" id="2753746"/>
    <lineage>
        <taxon>Bacteria</taxon>
        <taxon>Pseudomonadati</taxon>
        <taxon>Pseudomonadota</taxon>
        <taxon>Alphaproteobacteria</taxon>
        <taxon>Rhodobacterales</taxon>
        <taxon>Paracoccaceae</taxon>
        <taxon>Thermohalobaculum</taxon>
    </lineage>
</organism>